<dbReference type="AlphaFoldDB" id="A0AAE0U4J7"/>
<accession>A0AAE0U4J7</accession>
<reference evidence="3" key="2">
    <citation type="submission" date="2023-06" db="EMBL/GenBank/DDBJ databases">
        <authorList>
            <consortium name="Lawrence Berkeley National Laboratory"/>
            <person name="Haridas S."/>
            <person name="Hensen N."/>
            <person name="Bonometti L."/>
            <person name="Westerberg I."/>
            <person name="Brannstrom I.O."/>
            <person name="Guillou S."/>
            <person name="Cros-Aarteil S."/>
            <person name="Calhoun S."/>
            <person name="Kuo A."/>
            <person name="Mondo S."/>
            <person name="Pangilinan J."/>
            <person name="Riley R."/>
            <person name="LaButti K."/>
            <person name="Andreopoulos B."/>
            <person name="Lipzen A."/>
            <person name="Chen C."/>
            <person name="Yanf M."/>
            <person name="Daum C."/>
            <person name="Ng V."/>
            <person name="Clum A."/>
            <person name="Steindorff A."/>
            <person name="Ohm R."/>
            <person name="Martin F."/>
            <person name="Silar P."/>
            <person name="Natvig D."/>
            <person name="Lalanne C."/>
            <person name="Gautier V."/>
            <person name="Ament-velasquez S.L."/>
            <person name="Kruys A."/>
            <person name="Hutchinson M.I."/>
            <person name="Powell A.J."/>
            <person name="Barry K."/>
            <person name="Miller A.N."/>
            <person name="Grigoriev I.V."/>
            <person name="Debuchy R."/>
            <person name="Gladieux P."/>
            <person name="Thoren M.H."/>
            <person name="Johannesson H."/>
        </authorList>
    </citation>
    <scope>NUCLEOTIDE SEQUENCE</scope>
    <source>
        <strain evidence="3">CBS 232.78</strain>
    </source>
</reference>
<evidence type="ECO:0000256" key="1">
    <source>
        <dbReference type="SAM" id="Coils"/>
    </source>
</evidence>
<name>A0AAE0U4J7_9PEZI</name>
<gene>
    <name evidence="3" type="ORF">B0H63DRAFT_119500</name>
</gene>
<keyword evidence="1" id="KW-0175">Coiled coil</keyword>
<evidence type="ECO:0000256" key="2">
    <source>
        <dbReference type="SAM" id="MobiDB-lite"/>
    </source>
</evidence>
<protein>
    <submittedName>
        <fullName evidence="3">Uncharacterized protein</fullName>
    </submittedName>
</protein>
<comment type="caution">
    <text evidence="3">The sequence shown here is derived from an EMBL/GenBank/DDBJ whole genome shotgun (WGS) entry which is preliminary data.</text>
</comment>
<feature type="coiled-coil region" evidence="1">
    <location>
        <begin position="118"/>
        <end position="169"/>
    </location>
</feature>
<feature type="region of interest" description="Disordered" evidence="2">
    <location>
        <begin position="252"/>
        <end position="368"/>
    </location>
</feature>
<feature type="compositionally biased region" description="Basic and acidic residues" evidence="2">
    <location>
        <begin position="305"/>
        <end position="314"/>
    </location>
</feature>
<dbReference type="Proteomes" id="UP001285441">
    <property type="component" value="Unassembled WGS sequence"/>
</dbReference>
<reference evidence="3" key="1">
    <citation type="journal article" date="2023" name="Mol. Phylogenet. Evol.">
        <title>Genome-scale phylogeny and comparative genomics of the fungal order Sordariales.</title>
        <authorList>
            <person name="Hensen N."/>
            <person name="Bonometti L."/>
            <person name="Westerberg I."/>
            <person name="Brannstrom I.O."/>
            <person name="Guillou S."/>
            <person name="Cros-Aarteil S."/>
            <person name="Calhoun S."/>
            <person name="Haridas S."/>
            <person name="Kuo A."/>
            <person name="Mondo S."/>
            <person name="Pangilinan J."/>
            <person name="Riley R."/>
            <person name="LaButti K."/>
            <person name="Andreopoulos B."/>
            <person name="Lipzen A."/>
            <person name="Chen C."/>
            <person name="Yan M."/>
            <person name="Daum C."/>
            <person name="Ng V."/>
            <person name="Clum A."/>
            <person name="Steindorff A."/>
            <person name="Ohm R.A."/>
            <person name="Martin F."/>
            <person name="Silar P."/>
            <person name="Natvig D.O."/>
            <person name="Lalanne C."/>
            <person name="Gautier V."/>
            <person name="Ament-Velasquez S.L."/>
            <person name="Kruys A."/>
            <person name="Hutchinson M.I."/>
            <person name="Powell A.J."/>
            <person name="Barry K."/>
            <person name="Miller A.N."/>
            <person name="Grigoriev I.V."/>
            <person name="Debuchy R."/>
            <person name="Gladieux P."/>
            <person name="Hiltunen Thoren M."/>
            <person name="Johannesson H."/>
        </authorList>
    </citation>
    <scope>NUCLEOTIDE SEQUENCE</scope>
    <source>
        <strain evidence="3">CBS 232.78</strain>
    </source>
</reference>
<feature type="compositionally biased region" description="Acidic residues" evidence="2">
    <location>
        <begin position="267"/>
        <end position="279"/>
    </location>
</feature>
<proteinExistence type="predicted"/>
<organism evidence="3 4">
    <name type="scientific">Podospora didyma</name>
    <dbReference type="NCBI Taxonomy" id="330526"/>
    <lineage>
        <taxon>Eukaryota</taxon>
        <taxon>Fungi</taxon>
        <taxon>Dikarya</taxon>
        <taxon>Ascomycota</taxon>
        <taxon>Pezizomycotina</taxon>
        <taxon>Sordariomycetes</taxon>
        <taxon>Sordariomycetidae</taxon>
        <taxon>Sordariales</taxon>
        <taxon>Podosporaceae</taxon>
        <taxon>Podospora</taxon>
    </lineage>
</organism>
<sequence>MKACTSHIPTPIKVVELVDQSRRCSSQVSPRTLPSTSADPAIRGEDYFSAERSGDHTKVEAESCEKRPSIKQASMGPMYSGHRRPSYLMNNYASVLPSLDPRPLGELENERLYLLSSLQKQNERATRLFKKYAAVEDRIAAAQHCGGETKKLNKELNSLRNKISESSHQEQLILLRLGEIYIETQNRDRWLQVHHFTGFPQLLPTLKYPPLRVATMYPETPTSADPISCLSSALSPLSPCFVPDAVHFSENIWDQKDATPQSKEKEKEEEEEEEEEEEKTEFKSVSEDVDEGIAVRSGDECLASENERADRNNDDANGNGDDNNDEGDGDRSEVEEVAWDFQGEDDDNLLHGESSSSPGPPQKKRLSSISVYTSLALKRDKRMSLPTLKFMWPKSRNNSMETAS</sequence>
<feature type="compositionally biased region" description="Basic and acidic residues" evidence="2">
    <location>
        <begin position="253"/>
        <end position="266"/>
    </location>
</feature>
<evidence type="ECO:0000313" key="3">
    <source>
        <dbReference type="EMBL" id="KAK3390562.1"/>
    </source>
</evidence>
<dbReference type="EMBL" id="JAULSW010000002">
    <property type="protein sequence ID" value="KAK3390562.1"/>
    <property type="molecule type" value="Genomic_DNA"/>
</dbReference>
<keyword evidence="4" id="KW-1185">Reference proteome</keyword>
<evidence type="ECO:0000313" key="4">
    <source>
        <dbReference type="Proteomes" id="UP001285441"/>
    </source>
</evidence>
<feature type="compositionally biased region" description="Acidic residues" evidence="2">
    <location>
        <begin position="335"/>
        <end position="347"/>
    </location>
</feature>